<evidence type="ECO:0000256" key="1">
    <source>
        <dbReference type="SAM" id="Phobius"/>
    </source>
</evidence>
<evidence type="ECO:0000313" key="2">
    <source>
        <dbReference type="EMBL" id="CAL1352492.1"/>
    </source>
</evidence>
<name>A0AAV2C862_9ROSI</name>
<dbReference type="EMBL" id="OZ034813">
    <property type="protein sequence ID" value="CAL1352492.1"/>
    <property type="molecule type" value="Genomic_DNA"/>
</dbReference>
<accession>A0AAV2C862</accession>
<evidence type="ECO:0000313" key="3">
    <source>
        <dbReference type="Proteomes" id="UP001497516"/>
    </source>
</evidence>
<organism evidence="2 3">
    <name type="scientific">Linum trigynum</name>
    <dbReference type="NCBI Taxonomy" id="586398"/>
    <lineage>
        <taxon>Eukaryota</taxon>
        <taxon>Viridiplantae</taxon>
        <taxon>Streptophyta</taxon>
        <taxon>Embryophyta</taxon>
        <taxon>Tracheophyta</taxon>
        <taxon>Spermatophyta</taxon>
        <taxon>Magnoliopsida</taxon>
        <taxon>eudicotyledons</taxon>
        <taxon>Gunneridae</taxon>
        <taxon>Pentapetalae</taxon>
        <taxon>rosids</taxon>
        <taxon>fabids</taxon>
        <taxon>Malpighiales</taxon>
        <taxon>Linaceae</taxon>
        <taxon>Linum</taxon>
    </lineage>
</organism>
<keyword evidence="1" id="KW-0472">Membrane</keyword>
<keyword evidence="1" id="KW-1133">Transmembrane helix</keyword>
<keyword evidence="3" id="KW-1185">Reference proteome</keyword>
<feature type="transmembrane region" description="Helical" evidence="1">
    <location>
        <begin position="59"/>
        <end position="79"/>
    </location>
</feature>
<protein>
    <submittedName>
        <fullName evidence="2">Uncharacterized protein</fullName>
    </submittedName>
</protein>
<gene>
    <name evidence="2" type="ORF">LTRI10_LOCUS458</name>
</gene>
<reference evidence="2 3" key="1">
    <citation type="submission" date="2024-04" db="EMBL/GenBank/DDBJ databases">
        <authorList>
            <person name="Fracassetti M."/>
        </authorList>
    </citation>
    <scope>NUCLEOTIDE SEQUENCE [LARGE SCALE GENOMIC DNA]</scope>
</reference>
<dbReference type="Proteomes" id="UP001497516">
    <property type="component" value="Chromosome 1"/>
</dbReference>
<keyword evidence="1" id="KW-0812">Transmembrane</keyword>
<sequence length="83" mass="9733">MLHNIDIAGAYMNLLFSLILGRIKSFAYNGYETSTLFHYNGNIQNKYSCYHVHFFLSPWILQFPLLGNIWALGTCIFYISMWD</sequence>
<dbReference type="AlphaFoldDB" id="A0AAV2C862"/>
<proteinExistence type="predicted"/>